<reference evidence="1 2" key="1">
    <citation type="submission" date="2020-05" db="EMBL/GenBank/DDBJ databases">
        <authorList>
            <person name="Li K."/>
        </authorList>
    </citation>
    <scope>NUCLEOTIDE SEQUENCE [LARGE SCALE GENOMIC DNA]</scope>
    <source>
        <strain evidence="2">jing01</strain>
    </source>
</reference>
<name>A0A6M4PYM4_9ACTN</name>
<dbReference type="Proteomes" id="UP000502641">
    <property type="component" value="Chromosome"/>
</dbReference>
<sequence length="84" mass="8715">MSAATGRPVRVERVGDGAMRKLLRVSGMTDGLVEAVVGMSTGLRDGFVPEQPRTPYTTTPTILAARAYDLLRPPAVTASGTGAA</sequence>
<dbReference type="RefSeq" id="WP_171159215.1">
    <property type="nucleotide sequence ID" value="NZ_CP053189.1"/>
</dbReference>
<dbReference type="AlphaFoldDB" id="A0A6M4PYM4"/>
<protein>
    <submittedName>
        <fullName evidence="1">Uncharacterized protein</fullName>
    </submittedName>
</protein>
<organism evidence="1 2">
    <name type="scientific">Streptomyces argyrophylli</name>
    <dbReference type="NCBI Taxonomy" id="2726118"/>
    <lineage>
        <taxon>Bacteria</taxon>
        <taxon>Bacillati</taxon>
        <taxon>Actinomycetota</taxon>
        <taxon>Actinomycetes</taxon>
        <taxon>Kitasatosporales</taxon>
        <taxon>Streptomycetaceae</taxon>
        <taxon>Streptomyces</taxon>
    </lineage>
</organism>
<keyword evidence="2" id="KW-1185">Reference proteome</keyword>
<gene>
    <name evidence="1" type="ORF">HKX69_33565</name>
</gene>
<accession>A0A6M4PYM4</accession>
<dbReference type="EMBL" id="CP053189">
    <property type="protein sequence ID" value="QJS13820.1"/>
    <property type="molecule type" value="Genomic_DNA"/>
</dbReference>
<dbReference type="KEGG" id="sarg:HKX69_33565"/>
<evidence type="ECO:0000313" key="1">
    <source>
        <dbReference type="EMBL" id="QJS13820.1"/>
    </source>
</evidence>
<evidence type="ECO:0000313" key="2">
    <source>
        <dbReference type="Proteomes" id="UP000502641"/>
    </source>
</evidence>
<proteinExistence type="predicted"/>